<evidence type="ECO:0000256" key="2">
    <source>
        <dbReference type="ARBA" id="ARBA00022737"/>
    </source>
</evidence>
<dbReference type="OrthoDB" id="432528at2759"/>
<evidence type="ECO:0000313" key="6">
    <source>
        <dbReference type="Proteomes" id="UP000285301"/>
    </source>
</evidence>
<feature type="region of interest" description="Disordered" evidence="3">
    <location>
        <begin position="428"/>
        <end position="509"/>
    </location>
</feature>
<name>A0A3S5WGT6_9ACAR</name>
<dbReference type="PANTHER" id="PTHR46376">
    <property type="entry name" value="LEUCINE-ZIPPER-LIKE TRANSCRIPTIONAL REGULATOR 1"/>
    <property type="match status" value="1"/>
</dbReference>
<evidence type="ECO:0000313" key="4">
    <source>
        <dbReference type="EMBL" id="RWS07164.1"/>
    </source>
</evidence>
<dbReference type="InterPro" id="IPR015915">
    <property type="entry name" value="Kelch-typ_b-propeller"/>
</dbReference>
<feature type="region of interest" description="Disordered" evidence="3">
    <location>
        <begin position="593"/>
        <end position="614"/>
    </location>
</feature>
<evidence type="ECO:0000256" key="3">
    <source>
        <dbReference type="SAM" id="MobiDB-lite"/>
    </source>
</evidence>
<dbReference type="InterPro" id="IPR051568">
    <property type="entry name" value="LZTR1/Attractin"/>
</dbReference>
<dbReference type="Pfam" id="PF24681">
    <property type="entry name" value="Kelch_KLHDC2_KLHL20_DRC7"/>
    <property type="match status" value="2"/>
</dbReference>
<dbReference type="Gene3D" id="2.120.10.80">
    <property type="entry name" value="Kelch-type beta propeller"/>
    <property type="match status" value="2"/>
</dbReference>
<dbReference type="STRING" id="1965070.A0A3S5WGT6"/>
<organism evidence="5 6">
    <name type="scientific">Dinothrombium tinctorium</name>
    <dbReference type="NCBI Taxonomy" id="1965070"/>
    <lineage>
        <taxon>Eukaryota</taxon>
        <taxon>Metazoa</taxon>
        <taxon>Ecdysozoa</taxon>
        <taxon>Arthropoda</taxon>
        <taxon>Chelicerata</taxon>
        <taxon>Arachnida</taxon>
        <taxon>Acari</taxon>
        <taxon>Acariformes</taxon>
        <taxon>Trombidiformes</taxon>
        <taxon>Prostigmata</taxon>
        <taxon>Anystina</taxon>
        <taxon>Parasitengona</taxon>
        <taxon>Trombidioidea</taxon>
        <taxon>Trombidiidae</taxon>
        <taxon>Dinothrombium</taxon>
    </lineage>
</organism>
<dbReference type="EMBL" id="NCKU01003424">
    <property type="protein sequence ID" value="RWS07541.1"/>
    <property type="molecule type" value="Genomic_DNA"/>
</dbReference>
<dbReference type="GO" id="GO:0005794">
    <property type="term" value="C:Golgi apparatus"/>
    <property type="evidence" value="ECO:0007669"/>
    <property type="project" value="TreeGrafter"/>
</dbReference>
<keyword evidence="2" id="KW-0677">Repeat</keyword>
<feature type="compositionally biased region" description="Acidic residues" evidence="3">
    <location>
        <begin position="593"/>
        <end position="602"/>
    </location>
</feature>
<dbReference type="InterPro" id="IPR011043">
    <property type="entry name" value="Gal_Oxase/kelch_b-propeller"/>
</dbReference>
<proteinExistence type="predicted"/>
<reference evidence="5" key="2">
    <citation type="submission" date="2018-11" db="EMBL/GenBank/DDBJ databases">
        <title>Trombidioid mite genomics.</title>
        <authorList>
            <person name="Dong X."/>
        </authorList>
    </citation>
    <scope>NUCLEOTIDE SEQUENCE</scope>
    <source>
        <strain evidence="5">UoL-WK</strain>
    </source>
</reference>
<dbReference type="AlphaFoldDB" id="A0A3S5WGT6"/>
<feature type="compositionally biased region" description="Low complexity" evidence="3">
    <location>
        <begin position="541"/>
        <end position="572"/>
    </location>
</feature>
<protein>
    <submittedName>
        <fullName evidence="5">Uncharacterized protein</fullName>
    </submittedName>
</protein>
<reference evidence="5 6" key="1">
    <citation type="journal article" date="2018" name="Gigascience">
        <title>Genomes of trombidid mites reveal novel predicted allergens and laterally-transferred genes associated with secondary metabolism.</title>
        <authorList>
            <person name="Dong X."/>
            <person name="Chaisiri K."/>
            <person name="Xia D."/>
            <person name="Armstrong S.D."/>
            <person name="Fang Y."/>
            <person name="Donnelly M.J."/>
            <person name="Kadowaki T."/>
            <person name="McGarry J.W."/>
            <person name="Darby A.C."/>
            <person name="Makepeace B.L."/>
        </authorList>
    </citation>
    <scope>NUCLEOTIDE SEQUENCE [LARGE SCALE GENOMIC DNA]</scope>
    <source>
        <strain evidence="5">UoL-WK</strain>
    </source>
</reference>
<feature type="region of interest" description="Disordered" evidence="3">
    <location>
        <begin position="538"/>
        <end position="578"/>
    </location>
</feature>
<keyword evidence="6" id="KW-1185">Reference proteome</keyword>
<sequence>MCSSQDGHIYLIGGRSGNLPLKDLWRFDSERSQWEEIKTKGQQPPNLQEHTMIEWNNKLYVFGGEIGVSSNGDTPLWILDLATLTWRKYVSSPTNLHPGASGMQPTGRRGHTAVLYGDAMHIYGGYQDLKGSTSELWTFDLSFEEWHLMSCSGRLAEQPSPRHSHSAIIYDNCLWIYGGMTDLQEKGDFWKWDFGTRQWTKIKTKVNPGGLHSHTAIKAFGSMFIFGGERGNTLLQDLWRFDFATELWEKMQTEGMIPNPRCRHTAVANPSLDTSLWDRDHYEDDHRILNSHSKPNCLQKINSKAVILAPPKSISMCFGQHTDSPLHEATAKSLKYFKFKVHPMSLNICSRGIDTISDDDGEIEDVNGNGKHYNHNSSQGNVRKSLKEKITHSRLVRSISTSSYNILHNQNSSGTEPLKDELEKLVEESTPQMPRPNAFKMINPPSFVPKQEGSYHRMRNKMQKSQSSDAVLESDSESSTPQNIRKPRPRSEVIQGLQSQPVAEDVNNEEWESRIKRHTVHESMSYYSLCFPSPPLDKTANSSVSVGGSPSTPNENAINNNSISSNLNSRPNSQHRLSSGYEGHFISALQDFEEEDDDEVNENSEPVDRGNGNRNTTLIELDDNCNGIIVSPTDARPKSSGYNSLVTLCTPNVESHGIPHSISHSSGYHSFADESMYDHKDVAIFQPNPVIRRNRNTRDLGSSIELKQMNGRLRDCNINQNIISENALQKKTQKENRTRSLDRTCLRNNGNNRLNSAKLEKSRQIPIIKEVVVPNSPATRKWAYSPAKNRLHQHHWKLCMFVFGGREQGVSPVYKQPISVWKLYI</sequence>
<accession>A0A3S5WGT6</accession>
<dbReference type="EMBL" id="NCKU01003626">
    <property type="protein sequence ID" value="RWS07164.1"/>
    <property type="molecule type" value="Genomic_DNA"/>
</dbReference>
<evidence type="ECO:0000313" key="5">
    <source>
        <dbReference type="EMBL" id="RWS07541.1"/>
    </source>
</evidence>
<keyword evidence="1" id="KW-0880">Kelch repeat</keyword>
<dbReference type="Proteomes" id="UP000285301">
    <property type="component" value="Unassembled WGS sequence"/>
</dbReference>
<gene>
    <name evidence="4" type="ORF">B4U79_00356</name>
    <name evidence="5" type="ORF">B4U79_02258</name>
</gene>
<evidence type="ECO:0000256" key="1">
    <source>
        <dbReference type="ARBA" id="ARBA00022441"/>
    </source>
</evidence>
<dbReference type="SUPFAM" id="SSF50965">
    <property type="entry name" value="Galactose oxidase, central domain"/>
    <property type="match status" value="1"/>
</dbReference>
<dbReference type="PANTHER" id="PTHR46376:SF1">
    <property type="entry name" value="LEUCINE-ZIPPER-LIKE TRANSCRIPTIONAL REGULATOR 1"/>
    <property type="match status" value="1"/>
</dbReference>
<comment type="caution">
    <text evidence="5">The sequence shown here is derived from an EMBL/GenBank/DDBJ whole genome shotgun (WGS) entry which is preliminary data.</text>
</comment>